<dbReference type="HOGENOM" id="CLU_184600_0_0_11"/>
<sequence length="108" mass="11417">MSGGIRAAHGRDSVGTRRVREVAPMEIYRNARPMVLPAATASLPAVQVALITARPSVPQVHQAEVQAELTLTLAPFGNQETSGVTGKGVDSAKRRTDVRGVPPRGRPV</sequence>
<dbReference type="Proteomes" id="UP000000235">
    <property type="component" value="Chromosome"/>
</dbReference>
<evidence type="ECO:0000313" key="2">
    <source>
        <dbReference type="EMBL" id="ABP56169.1"/>
    </source>
</evidence>
<organism evidence="2 3">
    <name type="scientific">Salinispora tropica (strain ATCC BAA-916 / DSM 44818 / JCM 13857 / NBRC 105044 / CNB-440)</name>
    <dbReference type="NCBI Taxonomy" id="369723"/>
    <lineage>
        <taxon>Bacteria</taxon>
        <taxon>Bacillati</taxon>
        <taxon>Actinomycetota</taxon>
        <taxon>Actinomycetes</taxon>
        <taxon>Micromonosporales</taxon>
        <taxon>Micromonosporaceae</taxon>
        <taxon>Salinispora</taxon>
    </lineage>
</organism>
<feature type="region of interest" description="Disordered" evidence="1">
    <location>
        <begin position="77"/>
        <end position="108"/>
    </location>
</feature>
<accession>A4XB70</accession>
<protein>
    <submittedName>
        <fullName evidence="2">Uncharacterized protein</fullName>
    </submittedName>
</protein>
<evidence type="ECO:0000313" key="3">
    <source>
        <dbReference type="Proteomes" id="UP000000235"/>
    </source>
</evidence>
<keyword evidence="3" id="KW-1185">Reference proteome</keyword>
<evidence type="ECO:0000256" key="1">
    <source>
        <dbReference type="SAM" id="MobiDB-lite"/>
    </source>
</evidence>
<dbReference type="EMBL" id="CP000667">
    <property type="protein sequence ID" value="ABP56169.1"/>
    <property type="molecule type" value="Genomic_DNA"/>
</dbReference>
<dbReference type="KEGG" id="stp:Strop_3738"/>
<dbReference type="AlphaFoldDB" id="A4XB70"/>
<gene>
    <name evidence="2" type="ordered locus">Strop_3738</name>
</gene>
<proteinExistence type="predicted"/>
<reference evidence="3" key="1">
    <citation type="journal article" date="2007" name="Proc. Natl. Acad. Sci. U.S.A.">
        <title>Genome sequencing reveals complex secondary metabolome in the marine actinomycete Salinispora tropica.</title>
        <authorList>
            <person name="Udwary D.W."/>
            <person name="Zeigler L."/>
            <person name="Asolkar R.N."/>
            <person name="Singan V."/>
            <person name="Lapidus A."/>
            <person name="Fenical W."/>
            <person name="Jensen P.R."/>
            <person name="Moore B.S."/>
        </authorList>
    </citation>
    <scope>NUCLEOTIDE SEQUENCE [LARGE SCALE GENOMIC DNA]</scope>
    <source>
        <strain evidence="3">ATCC BAA-916 / DSM 44818 / CNB-440</strain>
    </source>
</reference>
<name>A4XB70_SALTO</name>
<dbReference type="STRING" id="369723.Strop_3738"/>